<name>A0A557SXC7_9ARCH</name>
<dbReference type="EMBL" id="VOAH01000004">
    <property type="protein sequence ID" value="TVP41267.1"/>
    <property type="molecule type" value="Genomic_DNA"/>
</dbReference>
<dbReference type="SUPFAM" id="SSF55073">
    <property type="entry name" value="Nucleotide cyclase"/>
    <property type="match status" value="1"/>
</dbReference>
<feature type="domain" description="Guanylate cyclase" evidence="1">
    <location>
        <begin position="52"/>
        <end position="186"/>
    </location>
</feature>
<accession>A0A557SXC7</accession>
<evidence type="ECO:0000313" key="2">
    <source>
        <dbReference type="EMBL" id="TVP41267.1"/>
    </source>
</evidence>
<organism evidence="2 3">
    <name type="scientific">Candidatus Nitrosocosmicus arcticus</name>
    <dbReference type="NCBI Taxonomy" id="2035267"/>
    <lineage>
        <taxon>Archaea</taxon>
        <taxon>Nitrososphaerota</taxon>
        <taxon>Nitrososphaeria</taxon>
        <taxon>Nitrososphaerales</taxon>
        <taxon>Nitrososphaeraceae</taxon>
        <taxon>Candidatus Nitrosocosmicus</taxon>
    </lineage>
</organism>
<dbReference type="Proteomes" id="UP000315289">
    <property type="component" value="Unassembled WGS sequence"/>
</dbReference>
<reference evidence="2 3" key="1">
    <citation type="journal article" date="2019" name="Front. Microbiol.">
        <title>Ammonia Oxidation by the Arctic Terrestrial Thaumarchaeote Candidatus Nitrosocosmicus arcticus Is Stimulated by Increasing Temperatures.</title>
        <authorList>
            <person name="Alves R.J.E."/>
            <person name="Kerou M."/>
            <person name="Zappe A."/>
            <person name="Bittner R."/>
            <person name="Abby S.S."/>
            <person name="Schmidt H.A."/>
            <person name="Pfeifer K."/>
            <person name="Schleper C."/>
        </authorList>
    </citation>
    <scope>NUCLEOTIDE SEQUENCE [LARGE SCALE GENOMIC DNA]</scope>
    <source>
        <strain evidence="2 3">Kfb</strain>
    </source>
</reference>
<proteinExistence type="predicted"/>
<dbReference type="AlphaFoldDB" id="A0A557SXC7"/>
<dbReference type="GO" id="GO:0004016">
    <property type="term" value="F:adenylate cyclase activity"/>
    <property type="evidence" value="ECO:0007669"/>
    <property type="project" value="UniProtKB-EC"/>
</dbReference>
<dbReference type="OrthoDB" id="350295at2157"/>
<gene>
    <name evidence="2" type="ORF">NARC_40230</name>
</gene>
<dbReference type="Gene3D" id="3.30.70.1230">
    <property type="entry name" value="Nucleotide cyclase"/>
    <property type="match status" value="1"/>
</dbReference>
<dbReference type="InterPro" id="IPR050697">
    <property type="entry name" value="Adenylyl/Guanylyl_Cyclase_3/4"/>
</dbReference>
<dbReference type="InterPro" id="IPR029787">
    <property type="entry name" value="Nucleotide_cyclase"/>
</dbReference>
<keyword evidence="2" id="KW-0456">Lyase</keyword>
<dbReference type="GO" id="GO:0009190">
    <property type="term" value="P:cyclic nucleotide biosynthetic process"/>
    <property type="evidence" value="ECO:0007669"/>
    <property type="project" value="InterPro"/>
</dbReference>
<comment type="caution">
    <text evidence="2">The sequence shown here is derived from an EMBL/GenBank/DDBJ whole genome shotgun (WGS) entry which is preliminary data.</text>
</comment>
<keyword evidence="3" id="KW-1185">Reference proteome</keyword>
<dbReference type="InterPro" id="IPR001054">
    <property type="entry name" value="A/G_cyclase"/>
</dbReference>
<dbReference type="PANTHER" id="PTHR43081">
    <property type="entry name" value="ADENYLATE CYCLASE, TERMINAL-DIFFERENTIATION SPECIFIC-RELATED"/>
    <property type="match status" value="1"/>
</dbReference>
<dbReference type="PANTHER" id="PTHR43081:SF1">
    <property type="entry name" value="ADENYLATE CYCLASE, TERMINAL-DIFFERENTIATION SPECIFIC"/>
    <property type="match status" value="1"/>
</dbReference>
<dbReference type="CDD" id="cd07302">
    <property type="entry name" value="CHD"/>
    <property type="match status" value="1"/>
</dbReference>
<evidence type="ECO:0000313" key="3">
    <source>
        <dbReference type="Proteomes" id="UP000315289"/>
    </source>
</evidence>
<protein>
    <submittedName>
        <fullName evidence="2">Adenylate cyclase, family 3</fullName>
        <ecNumber evidence="2">4.6.1.1</ecNumber>
    </submittedName>
</protein>
<dbReference type="GO" id="GO:0035556">
    <property type="term" value="P:intracellular signal transduction"/>
    <property type="evidence" value="ECO:0007669"/>
    <property type="project" value="InterPro"/>
</dbReference>
<dbReference type="Pfam" id="PF00211">
    <property type="entry name" value="Guanylate_cyc"/>
    <property type="match status" value="1"/>
</dbReference>
<dbReference type="PROSITE" id="PS50125">
    <property type="entry name" value="GUANYLATE_CYCLASE_2"/>
    <property type="match status" value="1"/>
</dbReference>
<sequence>MKNFESGDFDFIKSVQDRVSHSLENKGLLIDLSTDSCRKYLQRKVNTKTKVVVMYVDIAGSTQMSHDLPSLSLALIIQIFSQEVSLSIEKYGGYVLKFVGDAVIGLFPSDHDQKKAIMNSLDCANYIQNVITTGINPIFKKHSLHEIAVKIGIEYGNALVLLYGKNTDHAHIDLIGFGISITAKITSLGFPGEVIVGENIYHNLDISQKKYFLALYAERNSKWDSVMKYNDNLTYRMYRYVKGNSQI</sequence>
<dbReference type="EC" id="4.6.1.1" evidence="2"/>
<evidence type="ECO:0000259" key="1">
    <source>
        <dbReference type="PROSITE" id="PS50125"/>
    </source>
</evidence>
<dbReference type="RefSeq" id="WP_144729480.1">
    <property type="nucleotide sequence ID" value="NZ_ML675580.1"/>
</dbReference>